<evidence type="ECO:0000313" key="3">
    <source>
        <dbReference type="EMBL" id="KAA1085988.1"/>
    </source>
</evidence>
<feature type="compositionally biased region" description="Polar residues" evidence="1">
    <location>
        <begin position="32"/>
        <end position="48"/>
    </location>
</feature>
<feature type="region of interest" description="Disordered" evidence="1">
    <location>
        <begin position="163"/>
        <end position="202"/>
    </location>
</feature>
<keyword evidence="4" id="KW-1185">Reference proteome</keyword>
<evidence type="ECO:0000313" key="4">
    <source>
        <dbReference type="Proteomes" id="UP000324748"/>
    </source>
</evidence>
<feature type="domain" description="Tet-like 2OG-Fe(II) oxygenase" evidence="2">
    <location>
        <begin position="306"/>
        <end position="517"/>
    </location>
</feature>
<sequence length="565" mass="64194">MSSPPSKPQNLNIDPLLLQTSEKIEENKENLDNNTQIADNNTVKLDNNSSPSSSEASEVLKKKVVKKAKKVENKKSNQKEKKIKKNVIEDSDEEYRGTSDSKNSSSECEHQDQKIHPQGSAPPDQTFEDPVKMVESVKKFARDHGYTISLKTTSENRKVFKCTSNLNEHQRQKRNGRLKERRKKKREKDSNENVTSAPPPSGIHIVRARVQPIDLFPEITADLLRRVNEYKELVKAHEEDPKKYAKPPKKQILPRKPTDNENAAALKQVQDTFTQVNYGYTKIYDETTSQLIAMVHYLPLKTMDQIQLEELNFLCLYLHRCKEFISRVASKTRTCGGVMWAIGWRKGYDTLEILGQYRCQESIDNNPKGYEEIMSDSSKAGEILWNVFHGFGNVAVEKNKAHMDSLGIPSIADNNFPKNPNDKSPFGFDSNLAFSSHGFYNFPHKDKGDLTDLPLAFAMILPTCKKTGLIAYASDGYNVKDGQFIFRDIKVAINFHPDTACLIIFKAQEYVHCTLKPSESNCFTKLGMSLQVATRTSNACKNYLEGVYDEETDMYFGGVEDILDY</sequence>
<dbReference type="AlphaFoldDB" id="A0A5B0NDD1"/>
<feature type="compositionally biased region" description="Basic residues" evidence="1">
    <location>
        <begin position="171"/>
        <end position="186"/>
    </location>
</feature>
<evidence type="ECO:0000256" key="1">
    <source>
        <dbReference type="SAM" id="MobiDB-lite"/>
    </source>
</evidence>
<dbReference type="Proteomes" id="UP000324748">
    <property type="component" value="Unassembled WGS sequence"/>
</dbReference>
<feature type="region of interest" description="Disordered" evidence="1">
    <location>
        <begin position="24"/>
        <end position="130"/>
    </location>
</feature>
<feature type="compositionally biased region" description="Basic and acidic residues" evidence="1">
    <location>
        <begin position="70"/>
        <end position="80"/>
    </location>
</feature>
<proteinExistence type="predicted"/>
<dbReference type="EMBL" id="VSWC01000106">
    <property type="protein sequence ID" value="KAA1085988.1"/>
    <property type="molecule type" value="Genomic_DNA"/>
</dbReference>
<feature type="compositionally biased region" description="Basic residues" evidence="1">
    <location>
        <begin position="244"/>
        <end position="253"/>
    </location>
</feature>
<organism evidence="3 4">
    <name type="scientific">Puccinia graminis f. sp. tritici</name>
    <dbReference type="NCBI Taxonomy" id="56615"/>
    <lineage>
        <taxon>Eukaryota</taxon>
        <taxon>Fungi</taxon>
        <taxon>Dikarya</taxon>
        <taxon>Basidiomycota</taxon>
        <taxon>Pucciniomycotina</taxon>
        <taxon>Pucciniomycetes</taxon>
        <taxon>Pucciniales</taxon>
        <taxon>Pucciniaceae</taxon>
        <taxon>Puccinia</taxon>
    </lineage>
</organism>
<accession>A0A5B0NDD1</accession>
<dbReference type="InterPro" id="IPR046798">
    <property type="entry name" value="2OG-FeII_Oxy_6"/>
</dbReference>
<dbReference type="OrthoDB" id="2505311at2759"/>
<feature type="region of interest" description="Disordered" evidence="1">
    <location>
        <begin position="237"/>
        <end position="256"/>
    </location>
</feature>
<name>A0A5B0NDD1_PUCGR</name>
<protein>
    <recommendedName>
        <fullName evidence="2">Tet-like 2OG-Fe(II) oxygenase domain-containing protein</fullName>
    </recommendedName>
</protein>
<reference evidence="3 4" key="1">
    <citation type="submission" date="2019-05" db="EMBL/GenBank/DDBJ databases">
        <title>Emergence of the Ug99 lineage of the wheat stem rust pathogen through somatic hybridization.</title>
        <authorList>
            <person name="Li F."/>
            <person name="Upadhyaya N.M."/>
            <person name="Sperschneider J."/>
            <person name="Matny O."/>
            <person name="Nguyen-Phuc H."/>
            <person name="Mago R."/>
            <person name="Raley C."/>
            <person name="Miller M.E."/>
            <person name="Silverstein K.A.T."/>
            <person name="Henningsen E."/>
            <person name="Hirsch C.D."/>
            <person name="Visser B."/>
            <person name="Pretorius Z.A."/>
            <person name="Steffenson B.J."/>
            <person name="Schwessinger B."/>
            <person name="Dodds P.N."/>
            <person name="Figueroa M."/>
        </authorList>
    </citation>
    <scope>NUCLEOTIDE SEQUENCE [LARGE SCALE GENOMIC DNA]</scope>
    <source>
        <strain evidence="3">21-0</strain>
    </source>
</reference>
<comment type="caution">
    <text evidence="3">The sequence shown here is derived from an EMBL/GenBank/DDBJ whole genome shotgun (WGS) entry which is preliminary data.</text>
</comment>
<evidence type="ECO:0000259" key="2">
    <source>
        <dbReference type="Pfam" id="PF20515"/>
    </source>
</evidence>
<dbReference type="Pfam" id="PF20515">
    <property type="entry name" value="2OG-FeII_Oxy_6"/>
    <property type="match status" value="1"/>
</dbReference>
<gene>
    <name evidence="3" type="ORF">PGT21_026622</name>
</gene>